<organism evidence="2 3">
    <name type="scientific">Dissostichus eleginoides</name>
    <name type="common">Patagonian toothfish</name>
    <name type="synonym">Dissostichus amissus</name>
    <dbReference type="NCBI Taxonomy" id="100907"/>
    <lineage>
        <taxon>Eukaryota</taxon>
        <taxon>Metazoa</taxon>
        <taxon>Chordata</taxon>
        <taxon>Craniata</taxon>
        <taxon>Vertebrata</taxon>
        <taxon>Euteleostomi</taxon>
        <taxon>Actinopterygii</taxon>
        <taxon>Neopterygii</taxon>
        <taxon>Teleostei</taxon>
        <taxon>Neoteleostei</taxon>
        <taxon>Acanthomorphata</taxon>
        <taxon>Eupercaria</taxon>
        <taxon>Perciformes</taxon>
        <taxon>Notothenioidei</taxon>
        <taxon>Nototheniidae</taxon>
        <taxon>Dissostichus</taxon>
    </lineage>
</organism>
<keyword evidence="3" id="KW-1185">Reference proteome</keyword>
<dbReference type="PANTHER" id="PTHR31025">
    <property type="entry name" value="SI:CH211-196P9.1-RELATED"/>
    <property type="match status" value="1"/>
</dbReference>
<name>A0AAD9EUT8_DISEL</name>
<dbReference type="Proteomes" id="UP001228049">
    <property type="component" value="Unassembled WGS sequence"/>
</dbReference>
<evidence type="ECO:0000313" key="3">
    <source>
        <dbReference type="Proteomes" id="UP001228049"/>
    </source>
</evidence>
<sequence length="379" mass="43475">MLLRVIISPQDIRKLRLDSVPDSVHGLKLVLKKSFQLCSLFDLQYEDEDFKDFCNLTCINDLPKEKVTLKVHFCSVSSDSSLDTLSAGCPSSPSTSSASSSHTESFAGRSQPWPTLFSPSHLHKVKKPRRSETNFFPDLPQGRDRQDLEEEREKMAQEMRKTTPNLAFIDDAMNATYALRRQELVEEEPPVAEMKVRWPALFTERQIVKEFTRLMSMDLNSLYEGLDSHLQKFLQLFRSKRFEGIKEMTSLMESLDKDASNQRKRAAVLQGLPWYMRENPSTIMKMCEPTDPEEDVIKGMVIGILLVVEDVKEPLPASFNDVALVIEERIVIRHLGDVPNAFVNLMGLQYMLNLDYPKDLKYTFEVIQRLFMGIGLDTL</sequence>
<feature type="compositionally biased region" description="Basic and acidic residues" evidence="1">
    <location>
        <begin position="141"/>
        <end position="154"/>
    </location>
</feature>
<reference evidence="2" key="1">
    <citation type="submission" date="2023-04" db="EMBL/GenBank/DDBJ databases">
        <title>Chromosome-level genome of Chaenocephalus aceratus.</title>
        <authorList>
            <person name="Park H."/>
        </authorList>
    </citation>
    <scope>NUCLEOTIDE SEQUENCE</scope>
    <source>
        <strain evidence="2">DE</strain>
        <tissue evidence="2">Muscle</tissue>
    </source>
</reference>
<comment type="caution">
    <text evidence="2">The sequence shown here is derived from an EMBL/GenBank/DDBJ whole genome shotgun (WGS) entry which is preliminary data.</text>
</comment>
<proteinExistence type="predicted"/>
<feature type="region of interest" description="Disordered" evidence="1">
    <location>
        <begin position="85"/>
        <end position="154"/>
    </location>
</feature>
<protein>
    <submittedName>
        <fullName evidence="2">Holliday junction resolvase RecU</fullName>
    </submittedName>
</protein>
<accession>A0AAD9EUT8</accession>
<evidence type="ECO:0000313" key="2">
    <source>
        <dbReference type="EMBL" id="KAK1877896.1"/>
    </source>
</evidence>
<dbReference type="AlphaFoldDB" id="A0AAD9EUT8"/>
<evidence type="ECO:0000256" key="1">
    <source>
        <dbReference type="SAM" id="MobiDB-lite"/>
    </source>
</evidence>
<dbReference type="PANTHER" id="PTHR31025:SF19">
    <property type="entry name" value="SI:CH73-42K18.1-RELATED"/>
    <property type="match status" value="1"/>
</dbReference>
<dbReference type="EMBL" id="JASDAP010000027">
    <property type="protein sequence ID" value="KAK1877896.1"/>
    <property type="molecule type" value="Genomic_DNA"/>
</dbReference>
<feature type="compositionally biased region" description="Low complexity" evidence="1">
    <location>
        <begin position="85"/>
        <end position="105"/>
    </location>
</feature>
<gene>
    <name evidence="2" type="ORF">KUDE01_003204</name>
</gene>